<name>A0AAW1RHR3_9CHLO</name>
<dbReference type="EMBL" id="JALJOS010000011">
    <property type="protein sequence ID" value="KAK9833159.1"/>
    <property type="molecule type" value="Genomic_DNA"/>
</dbReference>
<dbReference type="AlphaFoldDB" id="A0AAW1RHR3"/>
<keyword evidence="2" id="KW-1133">Transmembrane helix</keyword>
<keyword evidence="2" id="KW-0812">Transmembrane</keyword>
<feature type="compositionally biased region" description="Low complexity" evidence="1">
    <location>
        <begin position="117"/>
        <end position="143"/>
    </location>
</feature>
<protein>
    <submittedName>
        <fullName evidence="3">Uncharacterized protein</fullName>
    </submittedName>
</protein>
<evidence type="ECO:0000313" key="3">
    <source>
        <dbReference type="EMBL" id="KAK9833159.1"/>
    </source>
</evidence>
<proteinExistence type="predicted"/>
<feature type="transmembrane region" description="Helical" evidence="2">
    <location>
        <begin position="76"/>
        <end position="98"/>
    </location>
</feature>
<reference evidence="3 4" key="1">
    <citation type="journal article" date="2024" name="Nat. Commun.">
        <title>Phylogenomics reveals the evolutionary origins of lichenization in chlorophyte algae.</title>
        <authorList>
            <person name="Puginier C."/>
            <person name="Libourel C."/>
            <person name="Otte J."/>
            <person name="Skaloud P."/>
            <person name="Haon M."/>
            <person name="Grisel S."/>
            <person name="Petersen M."/>
            <person name="Berrin J.G."/>
            <person name="Delaux P.M."/>
            <person name="Dal Grande F."/>
            <person name="Keller J."/>
        </authorList>
    </citation>
    <scope>NUCLEOTIDE SEQUENCE [LARGE SCALE GENOMIC DNA]</scope>
    <source>
        <strain evidence="3 4">SAG 2145</strain>
    </source>
</reference>
<keyword evidence="4" id="KW-1185">Reference proteome</keyword>
<evidence type="ECO:0000256" key="2">
    <source>
        <dbReference type="SAM" id="Phobius"/>
    </source>
</evidence>
<accession>A0AAW1RHR3</accession>
<evidence type="ECO:0000313" key="4">
    <source>
        <dbReference type="Proteomes" id="UP001438707"/>
    </source>
</evidence>
<evidence type="ECO:0000256" key="1">
    <source>
        <dbReference type="SAM" id="MobiDB-lite"/>
    </source>
</evidence>
<keyword evidence="2" id="KW-0472">Membrane</keyword>
<gene>
    <name evidence="3" type="ORF">WJX74_008725</name>
</gene>
<feature type="compositionally biased region" description="Basic and acidic residues" evidence="1">
    <location>
        <begin position="105"/>
        <end position="116"/>
    </location>
</feature>
<comment type="caution">
    <text evidence="3">The sequence shown here is derived from an EMBL/GenBank/DDBJ whole genome shotgun (WGS) entry which is preliminary data.</text>
</comment>
<sequence>MLQSCGALLCPLCIRPIRLRQHSFSRRAVKAQAGRGGSAAGPACLLLQLMVALPAWAGPQEWLDLAPDPLSPEMRLLEGAGLLLFLPFSVALILRALIWDYTNRRTDDPSRDDRSDSFSISQQPKSAQRPQQKPKAAAAPKSRGPLFSLDNSFEKQKQQEAQQDIAKRKQDLAASAAQNVMSAAEQARQMCDSELKLRRLNNDHVGSLEWDWVRSIMENAQQSSSPDTAVPSGQDLARAYQGGDDAVATVIAQSVAEQQAKSELQRLLKEAASMCK</sequence>
<organism evidence="3 4">
    <name type="scientific">Apatococcus lobatus</name>
    <dbReference type="NCBI Taxonomy" id="904363"/>
    <lineage>
        <taxon>Eukaryota</taxon>
        <taxon>Viridiplantae</taxon>
        <taxon>Chlorophyta</taxon>
        <taxon>core chlorophytes</taxon>
        <taxon>Trebouxiophyceae</taxon>
        <taxon>Chlorellales</taxon>
        <taxon>Chlorellaceae</taxon>
        <taxon>Apatococcus</taxon>
    </lineage>
</organism>
<feature type="transmembrane region" description="Helical" evidence="2">
    <location>
        <begin position="36"/>
        <end position="56"/>
    </location>
</feature>
<feature type="region of interest" description="Disordered" evidence="1">
    <location>
        <begin position="105"/>
        <end position="148"/>
    </location>
</feature>
<dbReference type="Proteomes" id="UP001438707">
    <property type="component" value="Unassembled WGS sequence"/>
</dbReference>